<evidence type="ECO:0000256" key="8">
    <source>
        <dbReference type="SAM" id="MobiDB-lite"/>
    </source>
</evidence>
<accession>A0AAT9FGG9</accession>
<evidence type="ECO:0000256" key="7">
    <source>
        <dbReference type="ARBA" id="ARBA00023244"/>
    </source>
</evidence>
<dbReference type="InterPro" id="IPR001260">
    <property type="entry name" value="Coprogen_oxidase_aer"/>
</dbReference>
<organism evidence="9">
    <name type="scientific">Oceaniferula spumae</name>
    <dbReference type="NCBI Taxonomy" id="2979115"/>
    <lineage>
        <taxon>Bacteria</taxon>
        <taxon>Pseudomonadati</taxon>
        <taxon>Verrucomicrobiota</taxon>
        <taxon>Verrucomicrobiia</taxon>
        <taxon>Verrucomicrobiales</taxon>
        <taxon>Verrucomicrobiaceae</taxon>
        <taxon>Oceaniferula</taxon>
    </lineage>
</organism>
<dbReference type="SUPFAM" id="SSF102886">
    <property type="entry name" value="Coproporphyrinogen III oxidase"/>
    <property type="match status" value="1"/>
</dbReference>
<evidence type="ECO:0000256" key="4">
    <source>
        <dbReference type="ARBA" id="ARBA00012869"/>
    </source>
</evidence>
<keyword evidence="5" id="KW-0560">Oxidoreductase</keyword>
<evidence type="ECO:0000256" key="3">
    <source>
        <dbReference type="ARBA" id="ARBA00011738"/>
    </source>
</evidence>
<comment type="pathway">
    <text evidence="1">Porphyrin-containing compound metabolism; protoporphyrin-IX biosynthesis; protoporphyrinogen-IX from coproporphyrinogen-III (O2 route): step 1/1.</text>
</comment>
<comment type="similarity">
    <text evidence="2">Belongs to the aerobic coproporphyrinogen-III oxidase family.</text>
</comment>
<reference evidence="9" key="1">
    <citation type="submission" date="2024-07" db="EMBL/GenBank/DDBJ databases">
        <title>Complete genome sequence of Verrucomicrobiaceae bacterium NT6N.</title>
        <authorList>
            <person name="Huang C."/>
            <person name="Takami H."/>
            <person name="Hamasaki K."/>
        </authorList>
    </citation>
    <scope>NUCLEOTIDE SEQUENCE</scope>
    <source>
        <strain evidence="9">NT6N</strain>
    </source>
</reference>
<feature type="region of interest" description="Disordered" evidence="8">
    <location>
        <begin position="313"/>
        <end position="334"/>
    </location>
</feature>
<dbReference type="Gene3D" id="3.40.1500.10">
    <property type="entry name" value="Coproporphyrinogen III oxidase, aerobic"/>
    <property type="match status" value="1"/>
</dbReference>
<evidence type="ECO:0000256" key="1">
    <source>
        <dbReference type="ARBA" id="ARBA00005168"/>
    </source>
</evidence>
<dbReference type="GO" id="GO:0004109">
    <property type="term" value="F:coproporphyrinogen oxidase activity"/>
    <property type="evidence" value="ECO:0007669"/>
    <property type="project" value="UniProtKB-EC"/>
</dbReference>
<keyword evidence="7" id="KW-0627">Porphyrin biosynthesis</keyword>
<dbReference type="PANTHER" id="PTHR10755">
    <property type="entry name" value="COPROPORPHYRINOGEN III OXIDASE, MITOCHONDRIAL"/>
    <property type="match status" value="1"/>
</dbReference>
<evidence type="ECO:0000256" key="6">
    <source>
        <dbReference type="ARBA" id="ARBA00023133"/>
    </source>
</evidence>
<proteinExistence type="inferred from homology"/>
<evidence type="ECO:0000313" key="9">
    <source>
        <dbReference type="EMBL" id="BDS05086.1"/>
    </source>
</evidence>
<dbReference type="Pfam" id="PF01218">
    <property type="entry name" value="Coprogen_oxidas"/>
    <property type="match status" value="1"/>
</dbReference>
<gene>
    <name evidence="9" type="ORF">NT6N_01260</name>
</gene>
<dbReference type="EC" id="1.3.3.3" evidence="4"/>
<evidence type="ECO:0000256" key="5">
    <source>
        <dbReference type="ARBA" id="ARBA00023002"/>
    </source>
</evidence>
<comment type="subunit">
    <text evidence="3">Homodimer.</text>
</comment>
<keyword evidence="6" id="KW-0350">Heme biosynthesis</keyword>
<dbReference type="GO" id="GO:0005737">
    <property type="term" value="C:cytoplasm"/>
    <property type="evidence" value="ECO:0007669"/>
    <property type="project" value="TreeGrafter"/>
</dbReference>
<dbReference type="AlphaFoldDB" id="A0AAT9FGG9"/>
<sequence>MSSPTPSESALELVSSLQKQFVQGLEKVAVSVKFNHAEWLRDEGRHGGGSRYFTSDNEVFNRASVNVSHIHYQDDPDKKLASATALSTIIHPRNAHAPSMHMHISWTEMKGGQGGYWRVMADLNPSIEYAEDSEIFRQCFETVAPEQFEEGSAQGDKYFHIPALGRHRGVVHFYLEQYRSDDPAADLALASRFGSAVIDCYLDLLGKRMQSEQSSEDRNVQLAYHTLYLFQVLTLDRGTTSGLLVHDQNDLGIMGSLPSHIDRELLESWKEKMTSPQDELLRSLVNAIPANGEISDSVRLQLAHAVRTHYREHPEALRQQASGNVVPPTVDNHR</sequence>
<dbReference type="KEGG" id="osu:NT6N_01260"/>
<dbReference type="PANTHER" id="PTHR10755:SF0">
    <property type="entry name" value="OXYGEN-DEPENDENT COPROPORPHYRINOGEN-III OXIDASE, MITOCHONDRIAL"/>
    <property type="match status" value="1"/>
</dbReference>
<dbReference type="GO" id="GO:0006782">
    <property type="term" value="P:protoporphyrinogen IX biosynthetic process"/>
    <property type="evidence" value="ECO:0007669"/>
    <property type="project" value="TreeGrafter"/>
</dbReference>
<name>A0AAT9FGG9_9BACT</name>
<evidence type="ECO:0000256" key="2">
    <source>
        <dbReference type="ARBA" id="ARBA00010644"/>
    </source>
</evidence>
<dbReference type="EMBL" id="AP026866">
    <property type="protein sequence ID" value="BDS05086.1"/>
    <property type="molecule type" value="Genomic_DNA"/>
</dbReference>
<dbReference type="InterPro" id="IPR036406">
    <property type="entry name" value="Coprogen_oxidase_aer_sf"/>
</dbReference>
<protein>
    <recommendedName>
        <fullName evidence="4">coproporphyrinogen oxidase</fullName>
        <ecNumber evidence="4">1.3.3.3</ecNumber>
    </recommendedName>
</protein>